<gene>
    <name evidence="1" type="ORF">F2P81_008972</name>
</gene>
<sequence length="68" mass="7551">MIPGFFCVETESGAVLSSIQPSSVRHGARRAPRRCRYRLTDSRLHKKHASKSAVVKVCRIILTLVCGL</sequence>
<dbReference type="AlphaFoldDB" id="A0A6A4T2C6"/>
<evidence type="ECO:0000313" key="2">
    <source>
        <dbReference type="Proteomes" id="UP000438429"/>
    </source>
</evidence>
<comment type="caution">
    <text evidence="1">The sequence shown here is derived from an EMBL/GenBank/DDBJ whole genome shotgun (WGS) entry which is preliminary data.</text>
</comment>
<reference evidence="1 2" key="1">
    <citation type="submission" date="2019-06" db="EMBL/GenBank/DDBJ databases">
        <title>Draft genomes of female and male turbot (Scophthalmus maximus).</title>
        <authorList>
            <person name="Xu H."/>
            <person name="Xu X.-W."/>
            <person name="Shao C."/>
            <person name="Chen S."/>
        </authorList>
    </citation>
    <scope>NUCLEOTIDE SEQUENCE [LARGE SCALE GENOMIC DNA]</scope>
    <source>
        <strain evidence="1">Ysfricsl-2016a</strain>
        <tissue evidence="1">Blood</tissue>
    </source>
</reference>
<name>A0A6A4T2C6_SCOMX</name>
<accession>A0A6A4T2C6</accession>
<evidence type="ECO:0000313" key="1">
    <source>
        <dbReference type="EMBL" id="KAF0038488.1"/>
    </source>
</evidence>
<proteinExistence type="predicted"/>
<organism evidence="1 2">
    <name type="scientific">Scophthalmus maximus</name>
    <name type="common">Turbot</name>
    <name type="synonym">Psetta maxima</name>
    <dbReference type="NCBI Taxonomy" id="52904"/>
    <lineage>
        <taxon>Eukaryota</taxon>
        <taxon>Metazoa</taxon>
        <taxon>Chordata</taxon>
        <taxon>Craniata</taxon>
        <taxon>Vertebrata</taxon>
        <taxon>Euteleostomi</taxon>
        <taxon>Actinopterygii</taxon>
        <taxon>Neopterygii</taxon>
        <taxon>Teleostei</taxon>
        <taxon>Neoteleostei</taxon>
        <taxon>Acanthomorphata</taxon>
        <taxon>Carangaria</taxon>
        <taxon>Pleuronectiformes</taxon>
        <taxon>Pleuronectoidei</taxon>
        <taxon>Scophthalmidae</taxon>
        <taxon>Scophthalmus</taxon>
    </lineage>
</organism>
<dbReference type="Proteomes" id="UP000438429">
    <property type="component" value="Unassembled WGS sequence"/>
</dbReference>
<protein>
    <submittedName>
        <fullName evidence="1">Uncharacterized protein</fullName>
    </submittedName>
</protein>
<dbReference type="EMBL" id="VEVO01000008">
    <property type="protein sequence ID" value="KAF0038488.1"/>
    <property type="molecule type" value="Genomic_DNA"/>
</dbReference>